<protein>
    <submittedName>
        <fullName evidence="1">Uncharacterized protein</fullName>
    </submittedName>
</protein>
<evidence type="ECO:0000313" key="2">
    <source>
        <dbReference type="Proteomes" id="UP001580430"/>
    </source>
</evidence>
<sequence>MINTKDRLAEANSKVDSVIDDIWAKAELNLKKLEADHQKRSGLN</sequence>
<comment type="caution">
    <text evidence="1">The sequence shown here is derived from an EMBL/GenBank/DDBJ whole genome shotgun (WGS) entry which is preliminary data.</text>
</comment>
<name>A0ABV5BXD3_9BACL</name>
<proteinExistence type="predicted"/>
<gene>
    <name evidence="1" type="ORF">ACE5LO_05385</name>
</gene>
<dbReference type="Proteomes" id="UP001580430">
    <property type="component" value="Unassembled WGS sequence"/>
</dbReference>
<reference evidence="1 2" key="1">
    <citation type="submission" date="2024-09" db="EMBL/GenBank/DDBJ databases">
        <title>Paenibacillus zeirhizospherea sp. nov., isolated from surface of the maize (Zea mays) roots in a horticulture field, Hungary.</title>
        <authorList>
            <person name="Marton D."/>
            <person name="Farkas M."/>
            <person name="Bedics A."/>
            <person name="Toth E."/>
            <person name="Tancsics A."/>
            <person name="Boka K."/>
            <person name="Marati G."/>
            <person name="Kriszt B."/>
            <person name="Cserhati M."/>
        </authorList>
    </citation>
    <scope>NUCLEOTIDE SEQUENCE [LARGE SCALE GENOMIC DNA]</scope>
    <source>
        <strain evidence="1 2">JCM 18446</strain>
    </source>
</reference>
<dbReference type="EMBL" id="JBHIRY010000003">
    <property type="protein sequence ID" value="MFB5759821.1"/>
    <property type="molecule type" value="Genomic_DNA"/>
</dbReference>
<organism evidence="1 2">
    <name type="scientific">Paenibacillus medicaginis</name>
    <dbReference type="NCBI Taxonomy" id="1470560"/>
    <lineage>
        <taxon>Bacteria</taxon>
        <taxon>Bacillati</taxon>
        <taxon>Bacillota</taxon>
        <taxon>Bacilli</taxon>
        <taxon>Bacillales</taxon>
        <taxon>Paenibacillaceae</taxon>
        <taxon>Paenibacillus</taxon>
    </lineage>
</organism>
<dbReference type="RefSeq" id="WP_375518998.1">
    <property type="nucleotide sequence ID" value="NZ_JBHIRY010000003.1"/>
</dbReference>
<accession>A0ABV5BXD3</accession>
<evidence type="ECO:0000313" key="1">
    <source>
        <dbReference type="EMBL" id="MFB5759821.1"/>
    </source>
</evidence>
<keyword evidence="2" id="KW-1185">Reference proteome</keyword>